<evidence type="ECO:0000256" key="4">
    <source>
        <dbReference type="ARBA" id="ARBA00022605"/>
    </source>
</evidence>
<feature type="binding site" evidence="11">
    <location>
        <position position="136"/>
    </location>
    <ligand>
        <name>substrate</name>
    </ligand>
</feature>
<comment type="cofactor">
    <cofactor evidence="11">
        <name>Mg(2+)</name>
        <dbReference type="ChEBI" id="CHEBI:18420"/>
    </cofactor>
    <text evidence="11">Binds 1 Mg(2+) ion per subunit.</text>
</comment>
<proteinExistence type="inferred from homology"/>
<keyword evidence="9 11" id="KW-0057">Aromatic amino acid biosynthesis</keyword>
<dbReference type="GO" id="GO:0005829">
    <property type="term" value="C:cytosol"/>
    <property type="evidence" value="ECO:0007669"/>
    <property type="project" value="TreeGrafter"/>
</dbReference>
<dbReference type="SUPFAM" id="SSF52540">
    <property type="entry name" value="P-loop containing nucleoside triphosphate hydrolases"/>
    <property type="match status" value="1"/>
</dbReference>
<dbReference type="AlphaFoldDB" id="A0A5C8I4C1"/>
<comment type="caution">
    <text evidence="12">The sequence shown here is derived from an EMBL/GenBank/DDBJ whole genome shotgun (WGS) entry which is preliminary data.</text>
</comment>
<accession>A0A5C8I4C1</accession>
<evidence type="ECO:0000256" key="1">
    <source>
        <dbReference type="ARBA" id="ARBA00004842"/>
    </source>
</evidence>
<comment type="subcellular location">
    <subcellularLocation>
        <location evidence="11">Cytoplasm</location>
    </subcellularLocation>
</comment>
<dbReference type="GO" id="GO:0004765">
    <property type="term" value="F:shikimate kinase activity"/>
    <property type="evidence" value="ECO:0007669"/>
    <property type="project" value="UniProtKB-UniRule"/>
</dbReference>
<keyword evidence="11" id="KW-0479">Metal-binding</keyword>
<feature type="binding site" evidence="11">
    <location>
        <position position="60"/>
    </location>
    <ligand>
        <name>substrate</name>
    </ligand>
</feature>
<dbReference type="InterPro" id="IPR000623">
    <property type="entry name" value="Shikimate_kinase/TSH1"/>
</dbReference>
<keyword evidence="11" id="KW-0460">Magnesium</keyword>
<feature type="binding site" evidence="11">
    <location>
        <position position="117"/>
    </location>
    <ligand>
        <name>ATP</name>
        <dbReference type="ChEBI" id="CHEBI:30616"/>
    </ligand>
</feature>
<dbReference type="InterPro" id="IPR023000">
    <property type="entry name" value="Shikimate_kinase_CS"/>
</dbReference>
<comment type="caution">
    <text evidence="11">Lacks conserved residue(s) required for the propagation of feature annotation.</text>
</comment>
<dbReference type="InterPro" id="IPR027417">
    <property type="entry name" value="P-loop_NTPase"/>
</dbReference>
<evidence type="ECO:0000256" key="2">
    <source>
        <dbReference type="ARBA" id="ARBA00006997"/>
    </source>
</evidence>
<dbReference type="GO" id="GO:0005524">
    <property type="term" value="F:ATP binding"/>
    <property type="evidence" value="ECO:0007669"/>
    <property type="project" value="UniProtKB-UniRule"/>
</dbReference>
<dbReference type="InterPro" id="IPR031322">
    <property type="entry name" value="Shikimate/glucono_kinase"/>
</dbReference>
<evidence type="ECO:0000256" key="11">
    <source>
        <dbReference type="HAMAP-Rule" id="MF_00109"/>
    </source>
</evidence>
<evidence type="ECO:0000256" key="6">
    <source>
        <dbReference type="ARBA" id="ARBA00022741"/>
    </source>
</evidence>
<dbReference type="RefSeq" id="WP_147893698.1">
    <property type="nucleotide sequence ID" value="NZ_BAAANR010000001.1"/>
</dbReference>
<keyword evidence="8 11" id="KW-0067">ATP-binding</keyword>
<evidence type="ECO:0000256" key="5">
    <source>
        <dbReference type="ARBA" id="ARBA00022679"/>
    </source>
</evidence>
<dbReference type="OrthoDB" id="9800332at2"/>
<dbReference type="Pfam" id="PF01202">
    <property type="entry name" value="SKI"/>
    <property type="match status" value="1"/>
</dbReference>
<protein>
    <recommendedName>
        <fullName evidence="3 11">Shikimate kinase</fullName>
        <shortName evidence="11">SK</shortName>
        <ecNumber evidence="3 11">2.7.1.71</ecNumber>
    </recommendedName>
</protein>
<evidence type="ECO:0000256" key="10">
    <source>
        <dbReference type="ARBA" id="ARBA00048567"/>
    </source>
</evidence>
<keyword evidence="5 11" id="KW-0808">Transferase</keyword>
<feature type="binding site" evidence="11">
    <location>
        <position position="19"/>
    </location>
    <ligand>
        <name>Mg(2+)</name>
        <dbReference type="ChEBI" id="CHEBI:18420"/>
    </ligand>
</feature>
<comment type="pathway">
    <text evidence="1 11">Metabolic intermediate biosynthesis; chorismate biosynthesis; chorismate from D-erythrose 4-phosphate and phosphoenolpyruvate: step 5/7.</text>
</comment>
<dbReference type="GO" id="GO:0008652">
    <property type="term" value="P:amino acid biosynthetic process"/>
    <property type="evidence" value="ECO:0007669"/>
    <property type="project" value="UniProtKB-KW"/>
</dbReference>
<dbReference type="PROSITE" id="PS01128">
    <property type="entry name" value="SHIKIMATE_KINASE"/>
    <property type="match status" value="1"/>
</dbReference>
<dbReference type="Gene3D" id="3.40.50.300">
    <property type="entry name" value="P-loop containing nucleotide triphosphate hydrolases"/>
    <property type="match status" value="1"/>
</dbReference>
<feature type="binding site" evidence="11">
    <location>
        <begin position="15"/>
        <end position="20"/>
    </location>
    <ligand>
        <name>ATP</name>
        <dbReference type="ChEBI" id="CHEBI:30616"/>
    </ligand>
</feature>
<evidence type="ECO:0000313" key="13">
    <source>
        <dbReference type="Proteomes" id="UP000321034"/>
    </source>
</evidence>
<dbReference type="PRINTS" id="PR01100">
    <property type="entry name" value="SHIKIMTKNASE"/>
</dbReference>
<evidence type="ECO:0000256" key="7">
    <source>
        <dbReference type="ARBA" id="ARBA00022777"/>
    </source>
</evidence>
<evidence type="ECO:0000313" key="12">
    <source>
        <dbReference type="EMBL" id="TXK13011.1"/>
    </source>
</evidence>
<dbReference type="GO" id="GO:0000287">
    <property type="term" value="F:magnesium ion binding"/>
    <property type="evidence" value="ECO:0007669"/>
    <property type="project" value="UniProtKB-UniRule"/>
</dbReference>
<keyword evidence="7 11" id="KW-0418">Kinase</keyword>
<dbReference type="GO" id="GO:0009423">
    <property type="term" value="P:chorismate biosynthetic process"/>
    <property type="evidence" value="ECO:0007669"/>
    <property type="project" value="UniProtKB-UniRule"/>
</dbReference>
<organism evidence="12 13">
    <name type="scientific">Microbacterium hatanonis</name>
    <dbReference type="NCBI Taxonomy" id="404366"/>
    <lineage>
        <taxon>Bacteria</taxon>
        <taxon>Bacillati</taxon>
        <taxon>Actinomycetota</taxon>
        <taxon>Actinomycetes</taxon>
        <taxon>Micrococcales</taxon>
        <taxon>Microbacteriaceae</taxon>
        <taxon>Microbacterium</taxon>
    </lineage>
</organism>
<feature type="binding site" evidence="11">
    <location>
        <position position="81"/>
    </location>
    <ligand>
        <name>substrate</name>
    </ligand>
</feature>
<dbReference type="PANTHER" id="PTHR21087">
    <property type="entry name" value="SHIKIMATE KINASE"/>
    <property type="match status" value="1"/>
</dbReference>
<dbReference type="GO" id="GO:0009073">
    <property type="term" value="P:aromatic amino acid family biosynthetic process"/>
    <property type="evidence" value="ECO:0007669"/>
    <property type="project" value="UniProtKB-KW"/>
</dbReference>
<dbReference type="EC" id="2.7.1.71" evidence="3 11"/>
<dbReference type="Proteomes" id="UP000321034">
    <property type="component" value="Unassembled WGS sequence"/>
</dbReference>
<evidence type="ECO:0000256" key="8">
    <source>
        <dbReference type="ARBA" id="ARBA00022840"/>
    </source>
</evidence>
<comment type="subunit">
    <text evidence="11">Monomer.</text>
</comment>
<dbReference type="UniPathway" id="UPA00053">
    <property type="reaction ID" value="UER00088"/>
</dbReference>
<evidence type="ECO:0000256" key="9">
    <source>
        <dbReference type="ARBA" id="ARBA00023141"/>
    </source>
</evidence>
<evidence type="ECO:0000256" key="3">
    <source>
        <dbReference type="ARBA" id="ARBA00012154"/>
    </source>
</evidence>
<sequence length="176" mass="18911">MTSSAEALVLIGPMGAGKTSVGRRVAKALGTSFTDTDIALVREHGPIPQIFADHGEAHFRRIERDAVRTSLVAGGVVSLGGGAILDPQTRDDLRAHRVVLLTVHPRVVAARLRDDSRPLLAGDDAMRRWTAIYAERRPLYEEAADATFDTSSGPLQAVVDAIATWARTPTPTEEHA</sequence>
<keyword evidence="4 11" id="KW-0028">Amino-acid biosynthesis</keyword>
<keyword evidence="13" id="KW-1185">Reference proteome</keyword>
<keyword evidence="11" id="KW-0963">Cytoplasm</keyword>
<name>A0A5C8I4C1_9MICO</name>
<dbReference type="EMBL" id="VRSV01000001">
    <property type="protein sequence ID" value="TXK13011.1"/>
    <property type="molecule type" value="Genomic_DNA"/>
</dbReference>
<dbReference type="PANTHER" id="PTHR21087:SF16">
    <property type="entry name" value="SHIKIMATE KINASE 1, CHLOROPLASTIC"/>
    <property type="match status" value="1"/>
</dbReference>
<dbReference type="HAMAP" id="MF_00109">
    <property type="entry name" value="Shikimate_kinase"/>
    <property type="match status" value="1"/>
</dbReference>
<comment type="function">
    <text evidence="11">Catalyzes the specific phosphorylation of the 3-hydroxyl group of shikimic acid using ATP as a cosubstrate.</text>
</comment>
<feature type="binding site" evidence="11">
    <location>
        <position position="37"/>
    </location>
    <ligand>
        <name>substrate</name>
    </ligand>
</feature>
<keyword evidence="6 11" id="KW-0547">Nucleotide-binding</keyword>
<comment type="catalytic activity">
    <reaction evidence="10 11">
        <text>shikimate + ATP = 3-phosphoshikimate + ADP + H(+)</text>
        <dbReference type="Rhea" id="RHEA:13121"/>
        <dbReference type="ChEBI" id="CHEBI:15378"/>
        <dbReference type="ChEBI" id="CHEBI:30616"/>
        <dbReference type="ChEBI" id="CHEBI:36208"/>
        <dbReference type="ChEBI" id="CHEBI:145989"/>
        <dbReference type="ChEBI" id="CHEBI:456216"/>
        <dbReference type="EC" id="2.7.1.71"/>
    </reaction>
</comment>
<gene>
    <name evidence="11" type="primary">aroK</name>
    <name evidence="12" type="ORF">FVP77_06105</name>
</gene>
<dbReference type="CDD" id="cd00464">
    <property type="entry name" value="SK"/>
    <property type="match status" value="1"/>
</dbReference>
<reference evidence="12 13" key="1">
    <citation type="submission" date="2019-08" db="EMBL/GenBank/DDBJ databases">
        <authorList>
            <person name="Dong K."/>
        </authorList>
    </citation>
    <scope>NUCLEOTIDE SEQUENCE [LARGE SCALE GENOMIC DNA]</scope>
    <source>
        <strain evidence="12 13">JCM14558</strain>
    </source>
</reference>
<comment type="similarity">
    <text evidence="2 11">Belongs to the shikimate kinase family.</text>
</comment>